<organism evidence="4 5">
    <name type="scientific">Candidatus Fervidibacter japonicus</name>
    <dbReference type="NCBI Taxonomy" id="2035412"/>
    <lineage>
        <taxon>Bacteria</taxon>
        <taxon>Candidatus Fervidibacterota</taxon>
        <taxon>Candidatus Fervidibacter</taxon>
    </lineage>
</organism>
<feature type="domain" description="DUF6785" evidence="3">
    <location>
        <begin position="21"/>
        <end position="521"/>
    </location>
</feature>
<feature type="transmembrane region" description="Helical" evidence="1">
    <location>
        <begin position="517"/>
        <end position="533"/>
    </location>
</feature>
<dbReference type="Proteomes" id="UP000236173">
    <property type="component" value="Unassembled WGS sequence"/>
</dbReference>
<evidence type="ECO:0000256" key="1">
    <source>
        <dbReference type="SAM" id="Phobius"/>
    </source>
</evidence>
<gene>
    <name evidence="4" type="ORF">HRbin17_01854</name>
</gene>
<dbReference type="InterPro" id="IPR046711">
    <property type="entry name" value="DUF6784"/>
</dbReference>
<dbReference type="EMBL" id="BEHT01000025">
    <property type="protein sequence ID" value="GBC99332.1"/>
    <property type="molecule type" value="Genomic_DNA"/>
</dbReference>
<evidence type="ECO:0000313" key="4">
    <source>
        <dbReference type="EMBL" id="GBC99332.1"/>
    </source>
</evidence>
<feature type="transmembrane region" description="Helical" evidence="1">
    <location>
        <begin position="281"/>
        <end position="305"/>
    </location>
</feature>
<feature type="transmembrane region" description="Helical" evidence="1">
    <location>
        <begin position="337"/>
        <end position="355"/>
    </location>
</feature>
<dbReference type="InterPro" id="IPR046712">
    <property type="entry name" value="DUF6785"/>
</dbReference>
<comment type="caution">
    <text evidence="4">The sequence shown here is derived from an EMBL/GenBank/DDBJ whole genome shotgun (WGS) entry which is preliminary data.</text>
</comment>
<accession>A0A2H5XDT0</accession>
<feature type="domain" description="DUF6784" evidence="2">
    <location>
        <begin position="548"/>
        <end position="644"/>
    </location>
</feature>
<dbReference type="AlphaFoldDB" id="A0A2H5XDT0"/>
<keyword evidence="1" id="KW-1133">Transmembrane helix</keyword>
<feature type="transmembrane region" description="Helical" evidence="1">
    <location>
        <begin position="545"/>
        <end position="562"/>
    </location>
</feature>
<feature type="transmembrane region" description="Helical" evidence="1">
    <location>
        <begin position="90"/>
        <end position="110"/>
    </location>
</feature>
<evidence type="ECO:0000259" key="3">
    <source>
        <dbReference type="Pfam" id="PF20581"/>
    </source>
</evidence>
<protein>
    <submittedName>
        <fullName evidence="4">Uncharacterized protein</fullName>
    </submittedName>
</protein>
<sequence length="648" mass="72936">MTRATVAVTLSGVEAARERLSWRPFVLALLLIPVSAYWMARRAQDGIMSLSVPPVSFVFLLAVLNLPLLRLSRVCAFRWLKCFALTQADLAALWAMLAVATGIACEWGEAPGLTGFLAWFDNPTNRYRELILPYVPSWMVHDYKDALQAFFGGHRPYDLYRPDHLLAWLVPFLGWSGLIITLVFLMLCLLLLLAPRWLEQERLSYPIATVPIYLSHDGWASKLLADWRFWIGFFVAAVYDVVYGLVFWWRGQISQAWKGLDISQLIVSRPWNVIGWTPIPLLPFMMALSYFIPADMAFSGVFFFWFRKLQQIIAATLGHDVVPLWGGMAGAAKVPYLTEQSVGALVALFCVYLWHTKDYLLHGLGANLQNPAWCPLLRFGLSGLGVGCLALVAFVWAMKSNTAFLLLYLVIFLAISTAVAKIRAQIGPPIHEFAFMGANRWFIDLLGAERLGDRVITIMGYLYFTHRIWRSHPMPQMADGFKVVHTAKALDMRFVAATVLAIVSGTTAMYWARTQVAYIWGSGAPWGYAGWIMEWRGMKEPNYTAAAFGVGGALFTLALVWLHNRFPFLPLHPAAYALAMNFGIDYCWFPMLISGLFKTAVVRYGGQRAYHALVPFALGIIVGEYLTGSVWSWIWIVTGRPTYSFSIN</sequence>
<feature type="transmembrane region" description="Helical" evidence="1">
    <location>
        <begin position="574"/>
        <end position="597"/>
    </location>
</feature>
<proteinExistence type="predicted"/>
<feature type="transmembrane region" description="Helical" evidence="1">
    <location>
        <begin position="20"/>
        <end position="40"/>
    </location>
</feature>
<keyword evidence="1" id="KW-0472">Membrane</keyword>
<name>A0A2H5XDT0_9BACT</name>
<keyword evidence="1" id="KW-0812">Transmembrane</keyword>
<feature type="transmembrane region" description="Helical" evidence="1">
    <location>
        <begin position="494"/>
        <end position="511"/>
    </location>
</feature>
<dbReference type="Pfam" id="PF20580">
    <property type="entry name" value="DUF6784"/>
    <property type="match status" value="1"/>
</dbReference>
<feature type="transmembrane region" description="Helical" evidence="1">
    <location>
        <begin position="229"/>
        <end position="249"/>
    </location>
</feature>
<reference evidence="5" key="1">
    <citation type="submission" date="2017-09" db="EMBL/GenBank/DDBJ databases">
        <title>Metaegenomics of thermophilic ammonia-oxidizing enrichment culture.</title>
        <authorList>
            <person name="Kato S."/>
            <person name="Suzuki K."/>
        </authorList>
    </citation>
    <scope>NUCLEOTIDE SEQUENCE [LARGE SCALE GENOMIC DNA]</scope>
</reference>
<evidence type="ECO:0000259" key="2">
    <source>
        <dbReference type="Pfam" id="PF20580"/>
    </source>
</evidence>
<feature type="transmembrane region" description="Helical" evidence="1">
    <location>
        <begin position="46"/>
        <end position="69"/>
    </location>
</feature>
<feature type="transmembrane region" description="Helical" evidence="1">
    <location>
        <begin position="609"/>
        <end position="636"/>
    </location>
</feature>
<dbReference type="Pfam" id="PF20581">
    <property type="entry name" value="DUF6785"/>
    <property type="match status" value="1"/>
</dbReference>
<feature type="transmembrane region" description="Helical" evidence="1">
    <location>
        <begin position="403"/>
        <end position="420"/>
    </location>
</feature>
<evidence type="ECO:0000313" key="5">
    <source>
        <dbReference type="Proteomes" id="UP000236173"/>
    </source>
</evidence>
<feature type="transmembrane region" description="Helical" evidence="1">
    <location>
        <begin position="165"/>
        <end position="194"/>
    </location>
</feature>
<feature type="transmembrane region" description="Helical" evidence="1">
    <location>
        <begin position="376"/>
        <end position="397"/>
    </location>
</feature>